<reference evidence="1" key="1">
    <citation type="submission" date="2023-04" db="EMBL/GenBank/DDBJ databases">
        <title>Ambrosiozyma monospora NBRC 10751.</title>
        <authorList>
            <person name="Ichikawa N."/>
            <person name="Sato H."/>
            <person name="Tonouchi N."/>
        </authorList>
    </citation>
    <scope>NUCLEOTIDE SEQUENCE</scope>
    <source>
        <strain evidence="1">NBRC 10751</strain>
    </source>
</reference>
<organism evidence="1 2">
    <name type="scientific">Ambrosiozyma monospora</name>
    <name type="common">Yeast</name>
    <name type="synonym">Endomycopsis monosporus</name>
    <dbReference type="NCBI Taxonomy" id="43982"/>
    <lineage>
        <taxon>Eukaryota</taxon>
        <taxon>Fungi</taxon>
        <taxon>Dikarya</taxon>
        <taxon>Ascomycota</taxon>
        <taxon>Saccharomycotina</taxon>
        <taxon>Pichiomycetes</taxon>
        <taxon>Pichiales</taxon>
        <taxon>Pichiaceae</taxon>
        <taxon>Ambrosiozyma</taxon>
    </lineage>
</organism>
<comment type="caution">
    <text evidence="1">The sequence shown here is derived from an EMBL/GenBank/DDBJ whole genome shotgun (WGS) entry which is preliminary data.</text>
</comment>
<sequence>MTMQPQQEITAPAKDTQRKRSPTLVWNPLNQSQMTASLTSSPKKPKKQYQSQDNVPIPAARSKSWVQDVTRRFSQSQPGSAKSSPKKKKRKMTQQLDLKGSFTSSFKSMTPSSSVASRPSSDAVKLNSSTTWVEKYMPQRPSDISIRKQKLTELRTKLEDLIYHKNDIRMLVLSGPSGSGKSTSAKLFCEEIMCEKIESMKHLYSQFSKQMPSYKSLDIDSSISDDQLKNNKLKHVVEFHNLATSTSSLTSSVTYFSSFLEQCKLLTSHNEKCIIVEDLPNLYHQDTLHNFQNSLMQWVTTSREMVLPPLILCITEVDTTDDNSRGHTLFTIDNVFKVETVLGFPMLDIESTNRNNGVWQRVKFLPVAKTYLKQALDRVVKGEPQWFGRIPVGVRNKEVMALSKCGDLRNAVNMLEYWAKYFYNGDGHDDDGGDVDRALTKESALDFFHYLGKVIHGTQHPEEEWENFMKRANMSLFHTKEEMSRFKESVNSISVENVSADIVSVVQKFNLTLLESYLCIDPPNCEDRALLIDVLSCGDLLNSFEGQNQLSMQLAAYYSCLGVRLKCANLKLIASSMKSRVREATSKSQERLRFSRDGKVTRKSRKITSKVVEFERKRTKRLIAEEFVKMVCLAQLHLSKD</sequence>
<name>A0ACB5T5U0_AMBMO</name>
<evidence type="ECO:0000313" key="2">
    <source>
        <dbReference type="Proteomes" id="UP001165064"/>
    </source>
</evidence>
<evidence type="ECO:0000313" key="1">
    <source>
        <dbReference type="EMBL" id="GME82167.1"/>
    </source>
</evidence>
<keyword evidence="2" id="KW-1185">Reference proteome</keyword>
<gene>
    <name evidence="1" type="ORF">Amon02_000536000</name>
</gene>
<dbReference type="Proteomes" id="UP001165064">
    <property type="component" value="Unassembled WGS sequence"/>
</dbReference>
<dbReference type="EMBL" id="BSXS01003918">
    <property type="protein sequence ID" value="GME82167.1"/>
    <property type="molecule type" value="Genomic_DNA"/>
</dbReference>
<protein>
    <submittedName>
        <fullName evidence="1">Unnamed protein product</fullName>
    </submittedName>
</protein>
<proteinExistence type="predicted"/>
<accession>A0ACB5T5U0</accession>